<keyword evidence="1" id="KW-0812">Transmembrane</keyword>
<keyword evidence="1" id="KW-1133">Transmembrane helix</keyword>
<dbReference type="PANTHER" id="PTHR34703">
    <property type="entry name" value="ANTIPORTER SUBUNIT MNHG2-RELATED"/>
    <property type="match status" value="1"/>
</dbReference>
<sequence length="98" mass="10442">MIIDGLVVLSLLIGCVFFIAGTVGVLRMPDVYSRLHALTKADNAGLGFVILGLALHNQSGILALKLGLIWLLVLLASSVACHLVARTALQREAHLSKR</sequence>
<protein>
    <recommendedName>
        <fullName evidence="4">Na+/H+ antiporter subunit G</fullName>
    </recommendedName>
</protein>
<proteinExistence type="predicted"/>
<evidence type="ECO:0000256" key="1">
    <source>
        <dbReference type="SAM" id="Phobius"/>
    </source>
</evidence>
<dbReference type="NCBIfam" id="TIGR01300">
    <property type="entry name" value="CPA3_mnhG_phaG"/>
    <property type="match status" value="1"/>
</dbReference>
<dbReference type="GO" id="GO:0015385">
    <property type="term" value="F:sodium:proton antiporter activity"/>
    <property type="evidence" value="ECO:0007669"/>
    <property type="project" value="TreeGrafter"/>
</dbReference>
<keyword evidence="1" id="KW-0472">Membrane</keyword>
<dbReference type="Proteomes" id="UP000194798">
    <property type="component" value="Unassembled WGS sequence"/>
</dbReference>
<organism evidence="2 3">
    <name type="scientific">Thioflexithrix psekupsensis</name>
    <dbReference type="NCBI Taxonomy" id="1570016"/>
    <lineage>
        <taxon>Bacteria</taxon>
        <taxon>Pseudomonadati</taxon>
        <taxon>Pseudomonadota</taxon>
        <taxon>Gammaproteobacteria</taxon>
        <taxon>Thiotrichales</taxon>
        <taxon>Thioflexithrix</taxon>
    </lineage>
</organism>
<dbReference type="PANTHER" id="PTHR34703:SF1">
    <property type="entry name" value="ANTIPORTER SUBUNIT MNHG2-RELATED"/>
    <property type="match status" value="1"/>
</dbReference>
<comment type="caution">
    <text evidence="2">The sequence shown here is derived from an EMBL/GenBank/DDBJ whole genome shotgun (WGS) entry which is preliminary data.</text>
</comment>
<accession>A0A251X7F9</accession>
<gene>
    <name evidence="2" type="ORF">TPSD3_06545</name>
</gene>
<feature type="transmembrane region" description="Helical" evidence="1">
    <location>
        <begin position="6"/>
        <end position="26"/>
    </location>
</feature>
<dbReference type="RefSeq" id="WP_086487783.1">
    <property type="nucleotide sequence ID" value="NZ_MSLT01000012.1"/>
</dbReference>
<evidence type="ECO:0000313" key="2">
    <source>
        <dbReference type="EMBL" id="OUD13998.1"/>
    </source>
</evidence>
<feature type="transmembrane region" description="Helical" evidence="1">
    <location>
        <begin position="68"/>
        <end position="89"/>
    </location>
</feature>
<dbReference type="InterPro" id="IPR005133">
    <property type="entry name" value="PhaG_MnhG_YufB"/>
</dbReference>
<dbReference type="OrthoDB" id="9813804at2"/>
<dbReference type="AlphaFoldDB" id="A0A251X7F9"/>
<evidence type="ECO:0008006" key="4">
    <source>
        <dbReference type="Google" id="ProtNLM"/>
    </source>
</evidence>
<name>A0A251X7F9_9GAMM</name>
<dbReference type="Pfam" id="PF03334">
    <property type="entry name" value="PhaG_MnhG_YufB"/>
    <property type="match status" value="1"/>
</dbReference>
<evidence type="ECO:0000313" key="3">
    <source>
        <dbReference type="Proteomes" id="UP000194798"/>
    </source>
</evidence>
<dbReference type="EMBL" id="MSLT01000012">
    <property type="protein sequence ID" value="OUD13998.1"/>
    <property type="molecule type" value="Genomic_DNA"/>
</dbReference>
<reference evidence="2 3" key="1">
    <citation type="submission" date="2016-12" db="EMBL/GenBank/DDBJ databases">
        <title>Thioflexothrix psekupsii D3 genome sequencing and assembly.</title>
        <authorList>
            <person name="Fomenkov A."/>
            <person name="Vincze T."/>
            <person name="Grabovich M."/>
            <person name="Anton B.P."/>
            <person name="Dubinina G."/>
            <person name="Orlova M."/>
            <person name="Belousova E."/>
            <person name="Roberts R.J."/>
        </authorList>
    </citation>
    <scope>NUCLEOTIDE SEQUENCE [LARGE SCALE GENOMIC DNA]</scope>
    <source>
        <strain evidence="2">D3</strain>
    </source>
</reference>
<keyword evidence="3" id="KW-1185">Reference proteome</keyword>